<name>A0A0C3BB29_SERVB</name>
<organism evidence="2 3">
    <name type="scientific">Serendipita vermifera MAFF 305830</name>
    <dbReference type="NCBI Taxonomy" id="933852"/>
    <lineage>
        <taxon>Eukaryota</taxon>
        <taxon>Fungi</taxon>
        <taxon>Dikarya</taxon>
        <taxon>Basidiomycota</taxon>
        <taxon>Agaricomycotina</taxon>
        <taxon>Agaricomycetes</taxon>
        <taxon>Sebacinales</taxon>
        <taxon>Serendipitaceae</taxon>
        <taxon>Serendipita</taxon>
    </lineage>
</organism>
<evidence type="ECO:0000313" key="3">
    <source>
        <dbReference type="Proteomes" id="UP000054097"/>
    </source>
</evidence>
<proteinExistence type="predicted"/>
<keyword evidence="1" id="KW-0732">Signal</keyword>
<feature type="signal peptide" evidence="1">
    <location>
        <begin position="1"/>
        <end position="18"/>
    </location>
</feature>
<gene>
    <name evidence="2" type="ORF">M408DRAFT_23099</name>
</gene>
<dbReference type="EMBL" id="KN824289">
    <property type="protein sequence ID" value="KIM29329.1"/>
    <property type="molecule type" value="Genomic_DNA"/>
</dbReference>
<dbReference type="HOGENOM" id="CLU_2005325_0_0_1"/>
<protein>
    <submittedName>
        <fullName evidence="2">Uncharacterized protein</fullName>
    </submittedName>
</protein>
<feature type="chain" id="PRO_5002161486" evidence="1">
    <location>
        <begin position="19"/>
        <end position="124"/>
    </location>
</feature>
<accession>A0A0C3BB29</accession>
<reference evidence="3" key="2">
    <citation type="submission" date="2015-01" db="EMBL/GenBank/DDBJ databases">
        <title>Evolutionary Origins and Diversification of the Mycorrhizal Mutualists.</title>
        <authorList>
            <consortium name="DOE Joint Genome Institute"/>
            <consortium name="Mycorrhizal Genomics Consortium"/>
            <person name="Kohler A."/>
            <person name="Kuo A."/>
            <person name="Nagy L.G."/>
            <person name="Floudas D."/>
            <person name="Copeland A."/>
            <person name="Barry K.W."/>
            <person name="Cichocki N."/>
            <person name="Veneault-Fourrey C."/>
            <person name="LaButti K."/>
            <person name="Lindquist E.A."/>
            <person name="Lipzen A."/>
            <person name="Lundell T."/>
            <person name="Morin E."/>
            <person name="Murat C."/>
            <person name="Riley R."/>
            <person name="Ohm R."/>
            <person name="Sun H."/>
            <person name="Tunlid A."/>
            <person name="Henrissat B."/>
            <person name="Grigoriev I.V."/>
            <person name="Hibbett D.S."/>
            <person name="Martin F."/>
        </authorList>
    </citation>
    <scope>NUCLEOTIDE SEQUENCE [LARGE SCALE GENOMIC DNA]</scope>
    <source>
        <strain evidence="3">MAFF 305830</strain>
    </source>
</reference>
<reference evidence="2 3" key="1">
    <citation type="submission" date="2014-04" db="EMBL/GenBank/DDBJ databases">
        <authorList>
            <consortium name="DOE Joint Genome Institute"/>
            <person name="Kuo A."/>
            <person name="Zuccaro A."/>
            <person name="Kohler A."/>
            <person name="Nagy L.G."/>
            <person name="Floudas D."/>
            <person name="Copeland A."/>
            <person name="Barry K.W."/>
            <person name="Cichocki N."/>
            <person name="Veneault-Fourrey C."/>
            <person name="LaButti K."/>
            <person name="Lindquist E.A."/>
            <person name="Lipzen A."/>
            <person name="Lundell T."/>
            <person name="Morin E."/>
            <person name="Murat C."/>
            <person name="Sun H."/>
            <person name="Tunlid A."/>
            <person name="Henrissat B."/>
            <person name="Grigoriev I.V."/>
            <person name="Hibbett D.S."/>
            <person name="Martin F."/>
            <person name="Nordberg H.P."/>
            <person name="Cantor M.N."/>
            <person name="Hua S.X."/>
        </authorList>
    </citation>
    <scope>NUCLEOTIDE SEQUENCE [LARGE SCALE GENOMIC DNA]</scope>
    <source>
        <strain evidence="2 3">MAFF 305830</strain>
    </source>
</reference>
<evidence type="ECO:0000313" key="2">
    <source>
        <dbReference type="EMBL" id="KIM29329.1"/>
    </source>
</evidence>
<keyword evidence="3" id="KW-1185">Reference proteome</keyword>
<dbReference type="Proteomes" id="UP000054097">
    <property type="component" value="Unassembled WGS sequence"/>
</dbReference>
<sequence length="124" mass="13484">MRNLLFLFFLSVFSLALALPVPTSGDVKPVHSVKTSPNKALDVSALVNTNVEPVGAHELSVFHKRQTAGARWADGIIGMVNIFKDPGFQAGARRVFKKIGSDFKKAHDRDVAKWKSGAPLHPGH</sequence>
<dbReference type="AlphaFoldDB" id="A0A0C3BB29"/>
<evidence type="ECO:0000256" key="1">
    <source>
        <dbReference type="SAM" id="SignalP"/>
    </source>
</evidence>